<dbReference type="EMBL" id="LAVV01015037">
    <property type="protein sequence ID" value="KNZ44236.1"/>
    <property type="molecule type" value="Genomic_DNA"/>
</dbReference>
<evidence type="ECO:0000313" key="6">
    <source>
        <dbReference type="EMBL" id="KNZ44236.1"/>
    </source>
</evidence>
<feature type="transmembrane region" description="Helical" evidence="4">
    <location>
        <begin position="382"/>
        <end position="400"/>
    </location>
</feature>
<proteinExistence type="inferred from homology"/>
<comment type="similarity">
    <text evidence="1">Belongs to the CSN7/EIF3M family. CSN7 subfamily.</text>
</comment>
<dbReference type="GO" id="GO:0008180">
    <property type="term" value="C:COP9 signalosome"/>
    <property type="evidence" value="ECO:0007669"/>
    <property type="project" value="UniProtKB-KW"/>
</dbReference>
<comment type="caution">
    <text evidence="6">The sequence shown here is derived from an EMBL/GenBank/DDBJ whole genome shotgun (WGS) entry which is preliminary data.</text>
</comment>
<organism evidence="6 7">
    <name type="scientific">Puccinia sorghi</name>
    <dbReference type="NCBI Taxonomy" id="27349"/>
    <lineage>
        <taxon>Eukaryota</taxon>
        <taxon>Fungi</taxon>
        <taxon>Dikarya</taxon>
        <taxon>Basidiomycota</taxon>
        <taxon>Pucciniomycotina</taxon>
        <taxon>Pucciniomycetes</taxon>
        <taxon>Pucciniales</taxon>
        <taxon>Pucciniaceae</taxon>
        <taxon>Puccinia</taxon>
    </lineage>
</organism>
<dbReference type="STRING" id="27349.A0A0L6U6V0"/>
<evidence type="ECO:0000256" key="4">
    <source>
        <dbReference type="SAM" id="Phobius"/>
    </source>
</evidence>
<dbReference type="Pfam" id="PF22061">
    <property type="entry name" value="CSN7_HB_subdom"/>
    <property type="match status" value="1"/>
</dbReference>
<sequence>MGDVPRTYIIDSSFFRLLHATDDLDHIKLDLNDQPSSSSPPKPAQTPANWSTQTAKINHKLEYYLTLIASSKGVALLKLIQDLLASNGVYVFGEILESKPIQELANHPTDAQYHELLEIFAYGTWGDYRERRDHLPELNEHQISKLKLLSILARASHSKIIPYSDLLEELEIDQTQALEELIIDGIYSGLLGGRLDQKYSRLEVESSVGRDVRLRPLKRRQARLASKSADEDVEMENNDGRVVVTPSNTLVDLHAQLASWRDSIANVLTQLDQQIDSIRQKDQAKLDQQARHTATIESLSQTIYYSLFSSSSSSSSSQHNNYQKNNTGGSSNRKGKDKDTVDSSLSSDHQMDIDELDNQLVVSIFLCSSVLHFSPTPRPSPLISILLIYPAFTLALFLLLHSSKSSMGSSKTRKRTRP</sequence>
<dbReference type="SMART" id="SM00088">
    <property type="entry name" value="PINT"/>
    <property type="match status" value="1"/>
</dbReference>
<reference evidence="6 7" key="1">
    <citation type="submission" date="2015-08" db="EMBL/GenBank/DDBJ databases">
        <title>Next Generation Sequencing and Analysis of the Genome of Puccinia sorghi L Schw, the Causal Agent of Maize Common Rust.</title>
        <authorList>
            <person name="Rochi L."/>
            <person name="Burguener G."/>
            <person name="Darino M."/>
            <person name="Turjanski A."/>
            <person name="Kreff E."/>
            <person name="Dieguez M.J."/>
            <person name="Sacco F."/>
        </authorList>
    </citation>
    <scope>NUCLEOTIDE SEQUENCE [LARGE SCALE GENOMIC DNA]</scope>
    <source>
        <strain evidence="6 7">RO10H11247</strain>
    </source>
</reference>
<dbReference type="VEuPathDB" id="FungiDB:VP01_938g4"/>
<dbReference type="InterPro" id="IPR000717">
    <property type="entry name" value="PCI_dom"/>
</dbReference>
<dbReference type="Proteomes" id="UP000037035">
    <property type="component" value="Unassembled WGS sequence"/>
</dbReference>
<feature type="region of interest" description="Disordered" evidence="3">
    <location>
        <begin position="311"/>
        <end position="347"/>
    </location>
</feature>
<evidence type="ECO:0000313" key="7">
    <source>
        <dbReference type="Proteomes" id="UP000037035"/>
    </source>
</evidence>
<evidence type="ECO:0000256" key="3">
    <source>
        <dbReference type="SAM" id="MobiDB-lite"/>
    </source>
</evidence>
<dbReference type="PROSITE" id="PS50250">
    <property type="entry name" value="PCI"/>
    <property type="match status" value="1"/>
</dbReference>
<feature type="domain" description="PCI" evidence="5">
    <location>
        <begin position="53"/>
        <end position="209"/>
    </location>
</feature>
<evidence type="ECO:0000259" key="5">
    <source>
        <dbReference type="PROSITE" id="PS50250"/>
    </source>
</evidence>
<keyword evidence="7" id="KW-1185">Reference proteome</keyword>
<evidence type="ECO:0000256" key="2">
    <source>
        <dbReference type="ARBA" id="ARBA00022790"/>
    </source>
</evidence>
<dbReference type="OrthoDB" id="10265275at2759"/>
<protein>
    <recommendedName>
        <fullName evidence="5">PCI domain-containing protein</fullName>
    </recommendedName>
</protein>
<dbReference type="PANTHER" id="PTHR15350">
    <property type="entry name" value="COP9 SIGNALOSOME COMPLEX SUBUNIT 7/DENDRITIC CELL PROTEIN GA17"/>
    <property type="match status" value="1"/>
</dbReference>
<gene>
    <name evidence="6" type="ORF">VP01_938g4</name>
</gene>
<dbReference type="InterPro" id="IPR045237">
    <property type="entry name" value="COPS7/eIF3m"/>
</dbReference>
<feature type="region of interest" description="Disordered" evidence="3">
    <location>
        <begin position="30"/>
        <end position="50"/>
    </location>
</feature>
<feature type="compositionally biased region" description="Polar residues" evidence="3">
    <location>
        <begin position="318"/>
        <end position="332"/>
    </location>
</feature>
<name>A0A0L6U6V0_9BASI</name>
<evidence type="ECO:0000256" key="1">
    <source>
        <dbReference type="ARBA" id="ARBA00008482"/>
    </source>
</evidence>
<keyword evidence="4" id="KW-0812">Transmembrane</keyword>
<keyword evidence="2" id="KW-0736">Signalosome</keyword>
<dbReference type="PANTHER" id="PTHR15350:SF5">
    <property type="entry name" value="COP9 SIGNALOSOME COMPLEX SUBUNIT 7"/>
    <property type="match status" value="1"/>
</dbReference>
<keyword evidence="4" id="KW-0472">Membrane</keyword>
<dbReference type="AlphaFoldDB" id="A0A0L6U6V0"/>
<accession>A0A0L6U6V0</accession>
<keyword evidence="4" id="KW-1133">Transmembrane helix</keyword>